<evidence type="ECO:0000256" key="8">
    <source>
        <dbReference type="SAM" id="SignalP"/>
    </source>
</evidence>
<reference evidence="10" key="3">
    <citation type="submission" date="2025-09" db="UniProtKB">
        <authorList>
            <consortium name="Ensembl"/>
        </authorList>
    </citation>
    <scope>IDENTIFICATION</scope>
</reference>
<dbReference type="InParanoid" id="A0A672ZGF2"/>
<dbReference type="CDD" id="cd00096">
    <property type="entry name" value="Ig"/>
    <property type="match status" value="1"/>
</dbReference>
<keyword evidence="11" id="KW-1185">Reference proteome</keyword>
<evidence type="ECO:0000313" key="11">
    <source>
        <dbReference type="Proteomes" id="UP000472271"/>
    </source>
</evidence>
<dbReference type="PROSITE" id="PS50835">
    <property type="entry name" value="IG_LIKE"/>
    <property type="match status" value="2"/>
</dbReference>
<keyword evidence="7" id="KW-1133">Transmembrane helix</keyword>
<dbReference type="InterPro" id="IPR013106">
    <property type="entry name" value="Ig_V-set"/>
</dbReference>
<dbReference type="GO" id="GO:0005102">
    <property type="term" value="F:signaling receptor binding"/>
    <property type="evidence" value="ECO:0007669"/>
    <property type="project" value="TreeGrafter"/>
</dbReference>
<feature type="domain" description="Ig-like" evidence="9">
    <location>
        <begin position="141"/>
        <end position="221"/>
    </location>
</feature>
<dbReference type="InterPro" id="IPR050504">
    <property type="entry name" value="IgSF_BTN/MOG"/>
</dbReference>
<name>A0A672ZGF2_9TELE</name>
<accession>A0A672ZGF2</accession>
<keyword evidence="2 8" id="KW-0732">Signal</keyword>
<evidence type="ECO:0000256" key="6">
    <source>
        <dbReference type="ARBA" id="ARBA00023319"/>
    </source>
</evidence>
<dbReference type="PANTHER" id="PTHR24100:SF151">
    <property type="entry name" value="ICOS LIGAND"/>
    <property type="match status" value="1"/>
</dbReference>
<keyword evidence="4" id="KW-1015">Disulfide bond</keyword>
<dbReference type="InterPro" id="IPR003599">
    <property type="entry name" value="Ig_sub"/>
</dbReference>
<evidence type="ECO:0000259" key="9">
    <source>
        <dbReference type="PROSITE" id="PS50835"/>
    </source>
</evidence>
<feature type="signal peptide" evidence="8">
    <location>
        <begin position="1"/>
        <end position="27"/>
    </location>
</feature>
<dbReference type="GO" id="GO:1903037">
    <property type="term" value="P:regulation of leukocyte cell-cell adhesion"/>
    <property type="evidence" value="ECO:0007669"/>
    <property type="project" value="UniProtKB-ARBA"/>
</dbReference>
<keyword evidence="3 7" id="KW-0472">Membrane</keyword>
<evidence type="ECO:0000256" key="2">
    <source>
        <dbReference type="ARBA" id="ARBA00022729"/>
    </source>
</evidence>
<dbReference type="GO" id="GO:0050852">
    <property type="term" value="P:T cell receptor signaling pathway"/>
    <property type="evidence" value="ECO:0007669"/>
    <property type="project" value="TreeGrafter"/>
</dbReference>
<evidence type="ECO:0000256" key="5">
    <source>
        <dbReference type="ARBA" id="ARBA00023180"/>
    </source>
</evidence>
<dbReference type="FunFam" id="2.60.40.10:FF:000142">
    <property type="entry name" value="V-set domain-containing T-cell activation inhibitor 1"/>
    <property type="match status" value="1"/>
</dbReference>
<evidence type="ECO:0000256" key="7">
    <source>
        <dbReference type="SAM" id="Phobius"/>
    </source>
</evidence>
<dbReference type="SUPFAM" id="SSF48726">
    <property type="entry name" value="Immunoglobulin"/>
    <property type="match status" value="2"/>
</dbReference>
<dbReference type="GO" id="GO:0050863">
    <property type="term" value="P:regulation of T cell activation"/>
    <property type="evidence" value="ECO:0007669"/>
    <property type="project" value="UniProtKB-ARBA"/>
</dbReference>
<dbReference type="AlphaFoldDB" id="A0A672ZGF2"/>
<dbReference type="GO" id="GO:0009897">
    <property type="term" value="C:external side of plasma membrane"/>
    <property type="evidence" value="ECO:0007669"/>
    <property type="project" value="TreeGrafter"/>
</dbReference>
<evidence type="ECO:0000256" key="1">
    <source>
        <dbReference type="ARBA" id="ARBA00004370"/>
    </source>
</evidence>
<comment type="subcellular location">
    <subcellularLocation>
        <location evidence="1">Membrane</location>
    </subcellularLocation>
</comment>
<sequence length="293" mass="33206">MWDLHTTTDMKLLLLVCLLTWPGITSAEETGFVTVAEGDDAVLPCSLSSKENIQQMIFDWKKDEEKQKQVFYYVKGKYYNYGLTGQDQQFIGRVSHFQDELKFGNASIKIRNTELADNGSYTCIFPEKQNSHITLYVGAAPKPYVKPIHDTNKWSLLLCEVQGVPKPTVEWKDSAGNILPAGEPKVTEHNNRFYVTLQIVVTKADNFTCVATQETIHHQINSTLWIHFPDRTDQNIQNTSTPWIICGVLGVLLLVVVIGAVLCVHLKKNYMTGTFKRNFILLEINLKLLNIGL</sequence>
<reference evidence="10" key="2">
    <citation type="submission" date="2025-08" db="UniProtKB">
        <authorList>
            <consortium name="Ensembl"/>
        </authorList>
    </citation>
    <scope>IDENTIFICATION</scope>
</reference>
<dbReference type="InterPro" id="IPR036179">
    <property type="entry name" value="Ig-like_dom_sf"/>
</dbReference>
<dbReference type="Ensembl" id="ENSSORT00005016361.1">
    <property type="protein sequence ID" value="ENSSORP00005015864.1"/>
    <property type="gene ID" value="ENSSORG00005008027.1"/>
</dbReference>
<proteinExistence type="predicted"/>
<feature type="chain" id="PRO_5025500278" description="Ig-like domain-containing protein" evidence="8">
    <location>
        <begin position="28"/>
        <end position="293"/>
    </location>
</feature>
<keyword evidence="7" id="KW-0812">Transmembrane</keyword>
<evidence type="ECO:0000256" key="4">
    <source>
        <dbReference type="ARBA" id="ARBA00023157"/>
    </source>
</evidence>
<dbReference type="SMART" id="SM00409">
    <property type="entry name" value="IG"/>
    <property type="match status" value="1"/>
</dbReference>
<keyword evidence="6" id="KW-0393">Immunoglobulin domain</keyword>
<dbReference type="Pfam" id="PF07686">
    <property type="entry name" value="V-set"/>
    <property type="match status" value="1"/>
</dbReference>
<protein>
    <recommendedName>
        <fullName evidence="9">Ig-like domain-containing protein</fullName>
    </recommendedName>
</protein>
<dbReference type="SMART" id="SM00406">
    <property type="entry name" value="IGv"/>
    <property type="match status" value="1"/>
</dbReference>
<dbReference type="Gene3D" id="2.60.40.10">
    <property type="entry name" value="Immunoglobulins"/>
    <property type="match status" value="2"/>
</dbReference>
<evidence type="ECO:0000256" key="3">
    <source>
        <dbReference type="ARBA" id="ARBA00023136"/>
    </source>
</evidence>
<dbReference type="Proteomes" id="UP000472271">
    <property type="component" value="Chromosome 5"/>
</dbReference>
<dbReference type="InterPro" id="IPR013783">
    <property type="entry name" value="Ig-like_fold"/>
</dbReference>
<dbReference type="PANTHER" id="PTHR24100">
    <property type="entry name" value="BUTYROPHILIN"/>
    <property type="match status" value="1"/>
</dbReference>
<dbReference type="GO" id="GO:0001817">
    <property type="term" value="P:regulation of cytokine production"/>
    <property type="evidence" value="ECO:0007669"/>
    <property type="project" value="TreeGrafter"/>
</dbReference>
<dbReference type="InterPro" id="IPR007110">
    <property type="entry name" value="Ig-like_dom"/>
</dbReference>
<feature type="domain" description="Ig-like" evidence="9">
    <location>
        <begin position="22"/>
        <end position="134"/>
    </location>
</feature>
<reference evidence="10" key="1">
    <citation type="submission" date="2019-06" db="EMBL/GenBank/DDBJ databases">
        <authorList>
            <consortium name="Wellcome Sanger Institute Data Sharing"/>
        </authorList>
    </citation>
    <scope>NUCLEOTIDE SEQUENCE [LARGE SCALE GENOMIC DNA]</scope>
</reference>
<keyword evidence="5" id="KW-0325">Glycoprotein</keyword>
<organism evidence="10 11">
    <name type="scientific">Sphaeramia orbicularis</name>
    <name type="common">orbiculate cardinalfish</name>
    <dbReference type="NCBI Taxonomy" id="375764"/>
    <lineage>
        <taxon>Eukaryota</taxon>
        <taxon>Metazoa</taxon>
        <taxon>Chordata</taxon>
        <taxon>Craniata</taxon>
        <taxon>Vertebrata</taxon>
        <taxon>Euteleostomi</taxon>
        <taxon>Actinopterygii</taxon>
        <taxon>Neopterygii</taxon>
        <taxon>Teleostei</taxon>
        <taxon>Neoteleostei</taxon>
        <taxon>Acanthomorphata</taxon>
        <taxon>Gobiaria</taxon>
        <taxon>Kurtiformes</taxon>
        <taxon>Apogonoidei</taxon>
        <taxon>Apogonidae</taxon>
        <taxon>Apogoninae</taxon>
        <taxon>Sphaeramia</taxon>
    </lineage>
</organism>
<evidence type="ECO:0000313" key="10">
    <source>
        <dbReference type="Ensembl" id="ENSSORP00005015864.1"/>
    </source>
</evidence>
<feature type="transmembrane region" description="Helical" evidence="7">
    <location>
        <begin position="242"/>
        <end position="266"/>
    </location>
</feature>